<dbReference type="InterPro" id="IPR036365">
    <property type="entry name" value="PGBD-like_sf"/>
</dbReference>
<dbReference type="InterPro" id="IPR036366">
    <property type="entry name" value="PGBDSf"/>
</dbReference>
<dbReference type="AlphaFoldDB" id="A0A1V4SLT9"/>
<protein>
    <submittedName>
        <fullName evidence="8">Putative CtpA-like serine protease</fullName>
        <ecNumber evidence="8">3.4.21.-</ecNumber>
    </submittedName>
</protein>
<dbReference type="Gene3D" id="1.10.101.10">
    <property type="entry name" value="PGBD-like superfamily/PGBD"/>
    <property type="match status" value="1"/>
</dbReference>
<dbReference type="EC" id="3.4.21.-" evidence="8"/>
<dbReference type="Gene3D" id="3.90.226.10">
    <property type="entry name" value="2-enoyl-CoA Hydratase, Chain A, domain 1"/>
    <property type="match status" value="1"/>
</dbReference>
<gene>
    <name evidence="8" type="ORF">CLHUN_13840</name>
</gene>
<dbReference type="SUPFAM" id="SSF50156">
    <property type="entry name" value="PDZ domain-like"/>
    <property type="match status" value="1"/>
</dbReference>
<keyword evidence="4 5" id="KW-0720">Serine protease</keyword>
<dbReference type="STRING" id="48256.CLHUN_13840"/>
<dbReference type="CDD" id="cd06782">
    <property type="entry name" value="cpPDZ_CPP-like"/>
    <property type="match status" value="1"/>
</dbReference>
<dbReference type="Pfam" id="PF03572">
    <property type="entry name" value="Peptidase_S41"/>
    <property type="match status" value="1"/>
</dbReference>
<dbReference type="NCBIfam" id="TIGR00225">
    <property type="entry name" value="prc"/>
    <property type="match status" value="1"/>
</dbReference>
<dbReference type="InterPro" id="IPR002477">
    <property type="entry name" value="Peptidoglycan-bd-like"/>
</dbReference>
<dbReference type="SUPFAM" id="SSF52096">
    <property type="entry name" value="ClpP/crotonase"/>
    <property type="match status" value="1"/>
</dbReference>
<evidence type="ECO:0000256" key="2">
    <source>
        <dbReference type="ARBA" id="ARBA00022670"/>
    </source>
</evidence>
<dbReference type="GO" id="GO:0007165">
    <property type="term" value="P:signal transduction"/>
    <property type="evidence" value="ECO:0007669"/>
    <property type="project" value="TreeGrafter"/>
</dbReference>
<dbReference type="GO" id="GO:0008236">
    <property type="term" value="F:serine-type peptidase activity"/>
    <property type="evidence" value="ECO:0007669"/>
    <property type="project" value="UniProtKB-KW"/>
</dbReference>
<evidence type="ECO:0000256" key="5">
    <source>
        <dbReference type="RuleBase" id="RU004404"/>
    </source>
</evidence>
<dbReference type="SMART" id="SM00245">
    <property type="entry name" value="TSPc"/>
    <property type="match status" value="1"/>
</dbReference>
<dbReference type="InterPro" id="IPR001478">
    <property type="entry name" value="PDZ"/>
</dbReference>
<dbReference type="Pfam" id="PF17820">
    <property type="entry name" value="PDZ_6"/>
    <property type="match status" value="1"/>
</dbReference>
<evidence type="ECO:0000313" key="8">
    <source>
        <dbReference type="EMBL" id="OPX44830.1"/>
    </source>
</evidence>
<dbReference type="PROSITE" id="PS50106">
    <property type="entry name" value="PDZ"/>
    <property type="match status" value="1"/>
</dbReference>
<proteinExistence type="inferred from homology"/>
<dbReference type="GO" id="GO:0030288">
    <property type="term" value="C:outer membrane-bounded periplasmic space"/>
    <property type="evidence" value="ECO:0007669"/>
    <property type="project" value="TreeGrafter"/>
</dbReference>
<dbReference type="Pfam" id="PF01471">
    <property type="entry name" value="PG_binding_1"/>
    <property type="match status" value="1"/>
</dbReference>
<feature type="domain" description="PDZ" evidence="7">
    <location>
        <begin position="99"/>
        <end position="160"/>
    </location>
</feature>
<evidence type="ECO:0000256" key="4">
    <source>
        <dbReference type="ARBA" id="ARBA00022825"/>
    </source>
</evidence>
<dbReference type="SMART" id="SM00228">
    <property type="entry name" value="PDZ"/>
    <property type="match status" value="1"/>
</dbReference>
<evidence type="ECO:0000256" key="3">
    <source>
        <dbReference type="ARBA" id="ARBA00022801"/>
    </source>
</evidence>
<dbReference type="Proteomes" id="UP000191554">
    <property type="component" value="Unassembled WGS sequence"/>
</dbReference>
<keyword evidence="2 5" id="KW-0645">Protease</keyword>
<sequence length="501" mass="54847">MNKLKRFSAVILSLAILMSVFSFGTVAAEGQGSGQTQITVQEQYLESARDFIRQKYNGEIPQEALSKATTLQEMFDILDDYSVFFSSDEFYSFVGSLAGSVEGVGVQVQLEEKSKYITIVKVYKNSPAWKAGVLSGDQIAEVDGVSVAGQALDAVVAKVKGPAGTKVRLGLLRQGEKDLVNLEMSRASVNIPSVHYEARGAIGYILIDSFSSNTYSGVVEALGSFDEKKITKVVLDLRNNPGGYVDQAVQLAQLFVPKGLITKLDFKDGAQTDETYYSSLSSLKYKLAVLVNENSASASEIFTGAVKDTKAGVVVGTKTFGKAKVQAFYPILNTGAFESLNKDMKPKSVNAYDFTYEPEDSQLAGWAKLTTGLYYTPNGDCIDLKGIEPNVKVDDQKLTEDNVPVNLLEALTVTVKPRLGSKYTDVFYAEHILKLLNYNVDDPDMTLDSKTVDAIKKFQKDNKVYSYGVLDFCTQKLLNSRLAALKQVKDPVYARAVQLIK</sequence>
<dbReference type="InterPro" id="IPR041489">
    <property type="entry name" value="PDZ_6"/>
</dbReference>
<dbReference type="InterPro" id="IPR005151">
    <property type="entry name" value="Tail-specific_protease"/>
</dbReference>
<dbReference type="CDD" id="cd07560">
    <property type="entry name" value="Peptidase_S41_CPP"/>
    <property type="match status" value="1"/>
</dbReference>
<dbReference type="GO" id="GO:0006508">
    <property type="term" value="P:proteolysis"/>
    <property type="evidence" value="ECO:0007669"/>
    <property type="project" value="UniProtKB-KW"/>
</dbReference>
<reference evidence="8 9" key="1">
    <citation type="submission" date="2017-03" db="EMBL/GenBank/DDBJ databases">
        <title>Genome sequence of Clostridium hungatei DSM 14427.</title>
        <authorList>
            <person name="Poehlein A."/>
            <person name="Daniel R."/>
        </authorList>
    </citation>
    <scope>NUCLEOTIDE SEQUENCE [LARGE SCALE GENOMIC DNA]</scope>
    <source>
        <strain evidence="8 9">DSM 14427</strain>
    </source>
</reference>
<comment type="caution">
    <text evidence="8">The sequence shown here is derived from an EMBL/GenBank/DDBJ whole genome shotgun (WGS) entry which is preliminary data.</text>
</comment>
<keyword evidence="3 5" id="KW-0378">Hydrolase</keyword>
<dbReference type="SUPFAM" id="SSF47090">
    <property type="entry name" value="PGBD-like"/>
    <property type="match status" value="1"/>
</dbReference>
<keyword evidence="9" id="KW-1185">Reference proteome</keyword>
<evidence type="ECO:0000256" key="1">
    <source>
        <dbReference type="ARBA" id="ARBA00009179"/>
    </source>
</evidence>
<dbReference type="PANTHER" id="PTHR32060">
    <property type="entry name" value="TAIL-SPECIFIC PROTEASE"/>
    <property type="match status" value="1"/>
</dbReference>
<dbReference type="OrthoDB" id="9812068at2"/>
<dbReference type="PANTHER" id="PTHR32060:SF22">
    <property type="entry name" value="CARBOXYL-TERMINAL-PROCESSING PEPTIDASE 3, CHLOROPLASTIC"/>
    <property type="match status" value="1"/>
</dbReference>
<dbReference type="InterPro" id="IPR036034">
    <property type="entry name" value="PDZ_sf"/>
</dbReference>
<feature type="chain" id="PRO_5012257478" evidence="6">
    <location>
        <begin position="28"/>
        <end position="501"/>
    </location>
</feature>
<evidence type="ECO:0000256" key="6">
    <source>
        <dbReference type="SAM" id="SignalP"/>
    </source>
</evidence>
<evidence type="ECO:0000313" key="9">
    <source>
        <dbReference type="Proteomes" id="UP000191554"/>
    </source>
</evidence>
<name>A0A1V4SLT9_RUMHU</name>
<dbReference type="Gene3D" id="2.30.42.10">
    <property type="match status" value="1"/>
</dbReference>
<keyword evidence="6" id="KW-0732">Signal</keyword>
<comment type="similarity">
    <text evidence="1 5">Belongs to the peptidase S41A family.</text>
</comment>
<dbReference type="EMBL" id="MZGX01000007">
    <property type="protein sequence ID" value="OPX44830.1"/>
    <property type="molecule type" value="Genomic_DNA"/>
</dbReference>
<feature type="signal peptide" evidence="6">
    <location>
        <begin position="1"/>
        <end position="27"/>
    </location>
</feature>
<evidence type="ECO:0000259" key="7">
    <source>
        <dbReference type="PROSITE" id="PS50106"/>
    </source>
</evidence>
<dbReference type="GO" id="GO:0004175">
    <property type="term" value="F:endopeptidase activity"/>
    <property type="evidence" value="ECO:0007669"/>
    <property type="project" value="TreeGrafter"/>
</dbReference>
<dbReference type="InterPro" id="IPR029045">
    <property type="entry name" value="ClpP/crotonase-like_dom_sf"/>
</dbReference>
<dbReference type="RefSeq" id="WP_080063829.1">
    <property type="nucleotide sequence ID" value="NZ_MZGX01000007.1"/>
</dbReference>
<dbReference type="InterPro" id="IPR004447">
    <property type="entry name" value="Peptidase_S41A"/>
</dbReference>
<organism evidence="8 9">
    <name type="scientific">Ruminiclostridium hungatei</name>
    <name type="common">Clostridium hungatei</name>
    <dbReference type="NCBI Taxonomy" id="48256"/>
    <lineage>
        <taxon>Bacteria</taxon>
        <taxon>Bacillati</taxon>
        <taxon>Bacillota</taxon>
        <taxon>Clostridia</taxon>
        <taxon>Eubacteriales</taxon>
        <taxon>Oscillospiraceae</taxon>
        <taxon>Ruminiclostridium</taxon>
    </lineage>
</organism>
<dbReference type="FunFam" id="2.30.42.10:FF:000063">
    <property type="entry name" value="Peptidase, S41 family"/>
    <property type="match status" value="1"/>
</dbReference>
<accession>A0A1V4SLT9</accession>